<name>A0A7I5ECH5_HAECO</name>
<feature type="region of interest" description="Disordered" evidence="1">
    <location>
        <begin position="45"/>
        <end position="68"/>
    </location>
</feature>
<evidence type="ECO:0000313" key="3">
    <source>
        <dbReference type="WBParaSite" id="HCON_00140200-00001"/>
    </source>
</evidence>
<proteinExistence type="predicted"/>
<accession>A0A7I5ECH5</accession>
<organism evidence="2 3">
    <name type="scientific">Haemonchus contortus</name>
    <name type="common">Barber pole worm</name>
    <dbReference type="NCBI Taxonomy" id="6289"/>
    <lineage>
        <taxon>Eukaryota</taxon>
        <taxon>Metazoa</taxon>
        <taxon>Ecdysozoa</taxon>
        <taxon>Nematoda</taxon>
        <taxon>Chromadorea</taxon>
        <taxon>Rhabditida</taxon>
        <taxon>Rhabditina</taxon>
        <taxon>Rhabditomorpha</taxon>
        <taxon>Strongyloidea</taxon>
        <taxon>Trichostrongylidae</taxon>
        <taxon>Haemonchus</taxon>
    </lineage>
</organism>
<evidence type="ECO:0000313" key="2">
    <source>
        <dbReference type="Proteomes" id="UP000025227"/>
    </source>
</evidence>
<dbReference type="Proteomes" id="UP000025227">
    <property type="component" value="Unplaced"/>
</dbReference>
<sequence>MVKLNAIHELIGRALKVIVAALTKELQITARPELSRKGVKPELTKAKLFTRAEQRKKRDADKDGASQR</sequence>
<reference evidence="3" key="1">
    <citation type="submission" date="2020-12" db="UniProtKB">
        <authorList>
            <consortium name="WormBaseParasite"/>
        </authorList>
    </citation>
    <scope>IDENTIFICATION</scope>
    <source>
        <strain evidence="3">MHco3</strain>
    </source>
</reference>
<dbReference type="WBParaSite" id="HCON_00140200-00001">
    <property type="protein sequence ID" value="HCON_00140200-00001"/>
    <property type="gene ID" value="HCON_00140200"/>
</dbReference>
<dbReference type="OrthoDB" id="10431212at2759"/>
<evidence type="ECO:0000256" key="1">
    <source>
        <dbReference type="SAM" id="MobiDB-lite"/>
    </source>
</evidence>
<protein>
    <submittedName>
        <fullName evidence="3">Histone H1</fullName>
    </submittedName>
</protein>
<dbReference type="AlphaFoldDB" id="A0A7I5ECH5"/>
<keyword evidence="2" id="KW-1185">Reference proteome</keyword>